<proteinExistence type="predicted"/>
<name>A0A6S6TM01_9BACT</name>
<evidence type="ECO:0000313" key="2">
    <source>
        <dbReference type="EMBL" id="CAA6815908.1"/>
    </source>
</evidence>
<dbReference type="InterPro" id="IPR012902">
    <property type="entry name" value="N_methyl_site"/>
</dbReference>
<feature type="transmembrane region" description="Helical" evidence="1">
    <location>
        <begin position="12"/>
        <end position="33"/>
    </location>
</feature>
<protein>
    <recommendedName>
        <fullName evidence="3">Prepilin-type N-terminal cleavage/methylation domain-containing protein</fullName>
    </recommendedName>
</protein>
<organism evidence="2">
    <name type="scientific">uncultured Campylobacterales bacterium</name>
    <dbReference type="NCBI Taxonomy" id="352960"/>
    <lineage>
        <taxon>Bacteria</taxon>
        <taxon>Pseudomonadati</taxon>
        <taxon>Campylobacterota</taxon>
        <taxon>Epsilonproteobacteria</taxon>
        <taxon>Campylobacterales</taxon>
        <taxon>environmental samples</taxon>
    </lineage>
</organism>
<dbReference type="EMBL" id="CACVAW010000068">
    <property type="protein sequence ID" value="CAA6815908.1"/>
    <property type="molecule type" value="Genomic_DNA"/>
</dbReference>
<evidence type="ECO:0008006" key="3">
    <source>
        <dbReference type="Google" id="ProtNLM"/>
    </source>
</evidence>
<dbReference type="NCBIfam" id="TIGR02532">
    <property type="entry name" value="IV_pilin_GFxxxE"/>
    <property type="match status" value="1"/>
</dbReference>
<keyword evidence="1" id="KW-0812">Transmembrane</keyword>
<gene>
    <name evidence="2" type="ORF">HELGO_WM9467</name>
</gene>
<sequence>MYIQGGKKAFTFIEIVFVIVILGLASSIGARVISNAYSGYIKSVNLNTLNSSLEVVVDQISKRLESRIKGSVIARNLAGDFLPLATSISTHNYTTIEWIGSFYEGLLGEDNISGFVVPNWSGFIDINSTSTNKSSKTIHSPLSKLTNINSMITNILGSDLSVDSTNKLGFIFRTNTKDFNSSWGWNYDDFNHSSVHIVNINSDEIFEFNDTTQIENIFERYDLSWSAYAISIEGDTDNFDLYLHYNYRPWLGERYTDGEKSILAKNVSTFRVYQGGSTIRLKVCLNDDNKTDVGSRVGFCKEKVIL</sequence>
<dbReference type="AlphaFoldDB" id="A0A6S6TM01"/>
<accession>A0A6S6TM01</accession>
<evidence type="ECO:0000256" key="1">
    <source>
        <dbReference type="SAM" id="Phobius"/>
    </source>
</evidence>
<reference evidence="2" key="1">
    <citation type="submission" date="2020-01" db="EMBL/GenBank/DDBJ databases">
        <authorList>
            <person name="Meier V. D."/>
            <person name="Meier V D."/>
        </authorList>
    </citation>
    <scope>NUCLEOTIDE SEQUENCE</scope>
    <source>
        <strain evidence="2">HLG_WM_MAG_12</strain>
    </source>
</reference>
<keyword evidence="1" id="KW-1133">Transmembrane helix</keyword>
<keyword evidence="1" id="KW-0472">Membrane</keyword>